<dbReference type="GO" id="GO:0032259">
    <property type="term" value="P:methylation"/>
    <property type="evidence" value="ECO:0007669"/>
    <property type="project" value="UniProtKB-KW"/>
</dbReference>
<reference evidence="2 3" key="1">
    <citation type="journal article" date="2020" name="Nature">
        <title>Six reference-quality genomes reveal evolution of bat adaptations.</title>
        <authorList>
            <person name="Jebb D."/>
            <person name="Huang Z."/>
            <person name="Pippel M."/>
            <person name="Hughes G.M."/>
            <person name="Lavrichenko K."/>
            <person name="Devanna P."/>
            <person name="Winkler S."/>
            <person name="Jermiin L.S."/>
            <person name="Skirmuntt E.C."/>
            <person name="Katzourakis A."/>
            <person name="Burkitt-Gray L."/>
            <person name="Ray D.A."/>
            <person name="Sullivan K.A.M."/>
            <person name="Roscito J.G."/>
            <person name="Kirilenko B.M."/>
            <person name="Davalos L.M."/>
            <person name="Corthals A.P."/>
            <person name="Power M.L."/>
            <person name="Jones G."/>
            <person name="Ransome R.D."/>
            <person name="Dechmann D.K.N."/>
            <person name="Locatelli A.G."/>
            <person name="Puechmaille S.J."/>
            <person name="Fedrigo O."/>
            <person name="Jarvis E.D."/>
            <person name="Hiller M."/>
            <person name="Vernes S.C."/>
            <person name="Myers E.W."/>
            <person name="Teeling E.C."/>
        </authorList>
    </citation>
    <scope>NUCLEOTIDE SEQUENCE [LARGE SCALE GENOMIC DNA]</scope>
    <source>
        <strain evidence="2">MMyoMyo1</strain>
        <tissue evidence="2">Flight muscle</tissue>
    </source>
</reference>
<proteinExistence type="predicted"/>
<dbReference type="GO" id="GO:0008168">
    <property type="term" value="F:methyltransferase activity"/>
    <property type="evidence" value="ECO:0007669"/>
    <property type="project" value="UniProtKB-KW"/>
</dbReference>
<keyword evidence="2" id="KW-0489">Methyltransferase</keyword>
<protein>
    <submittedName>
        <fullName evidence="2">Protein arginine methyltransferase 8</fullName>
    </submittedName>
</protein>
<gene>
    <name evidence="2" type="ORF">mMyoMyo1_015804</name>
</gene>
<sequence>MGMKHSSRCLLLRRKMAENAAENAEVSSTPSQPPQPVIPSKPVQCVHHVSTQPSCPGRGKMSKLLNPEEMTSRDYYFDSYAHFGIHEVNHPELVAEWGKLGPAVPSLFSEAACAQLSTVMK</sequence>
<organism evidence="2 3">
    <name type="scientific">Myotis myotis</name>
    <name type="common">Greater mouse-eared bat</name>
    <name type="synonym">Vespertilio myotis</name>
    <dbReference type="NCBI Taxonomy" id="51298"/>
    <lineage>
        <taxon>Eukaryota</taxon>
        <taxon>Metazoa</taxon>
        <taxon>Chordata</taxon>
        <taxon>Craniata</taxon>
        <taxon>Vertebrata</taxon>
        <taxon>Euteleostomi</taxon>
        <taxon>Mammalia</taxon>
        <taxon>Eutheria</taxon>
        <taxon>Laurasiatheria</taxon>
        <taxon>Chiroptera</taxon>
        <taxon>Yangochiroptera</taxon>
        <taxon>Vespertilionidae</taxon>
        <taxon>Myotis</taxon>
    </lineage>
</organism>
<dbReference type="Proteomes" id="UP000527355">
    <property type="component" value="Unassembled WGS sequence"/>
</dbReference>
<evidence type="ECO:0000313" key="3">
    <source>
        <dbReference type="Proteomes" id="UP000527355"/>
    </source>
</evidence>
<feature type="region of interest" description="Disordered" evidence="1">
    <location>
        <begin position="20"/>
        <end position="39"/>
    </location>
</feature>
<comment type="caution">
    <text evidence="2">The sequence shown here is derived from an EMBL/GenBank/DDBJ whole genome shotgun (WGS) entry which is preliminary data.</text>
</comment>
<keyword evidence="3" id="KW-1185">Reference proteome</keyword>
<dbReference type="VEuPathDB" id="HostDB:GeneID_118652077"/>
<accession>A0A7J7Z7G2</accession>
<feature type="compositionally biased region" description="Low complexity" evidence="1">
    <location>
        <begin position="20"/>
        <end position="30"/>
    </location>
</feature>
<dbReference type="EMBL" id="JABWUV010000003">
    <property type="protein sequence ID" value="KAF6370193.1"/>
    <property type="molecule type" value="Genomic_DNA"/>
</dbReference>
<name>A0A7J7Z7G2_MYOMY</name>
<dbReference type="AlphaFoldDB" id="A0A7J7Z7G2"/>
<evidence type="ECO:0000313" key="2">
    <source>
        <dbReference type="EMBL" id="KAF6370193.1"/>
    </source>
</evidence>
<keyword evidence="2" id="KW-0808">Transferase</keyword>
<evidence type="ECO:0000256" key="1">
    <source>
        <dbReference type="SAM" id="MobiDB-lite"/>
    </source>
</evidence>